<sequence>MNASKIIGIVLIVISLVVGYIGVNKIADNTKEINFLGISIEASNESGKQQGFIYVGLAIVLLAGGLYAVKKSGK</sequence>
<organism evidence="2 3">
    <name type="scientific">Flavobacterium rhizosphaerae</name>
    <dbReference type="NCBI Taxonomy" id="3163298"/>
    <lineage>
        <taxon>Bacteria</taxon>
        <taxon>Pseudomonadati</taxon>
        <taxon>Bacteroidota</taxon>
        <taxon>Flavobacteriia</taxon>
        <taxon>Flavobacteriales</taxon>
        <taxon>Flavobacteriaceae</taxon>
        <taxon>Flavobacterium</taxon>
    </lineage>
</organism>
<evidence type="ECO:0008006" key="4">
    <source>
        <dbReference type="Google" id="ProtNLM"/>
    </source>
</evidence>
<keyword evidence="1" id="KW-0472">Membrane</keyword>
<keyword evidence="1" id="KW-1133">Transmembrane helix</keyword>
<keyword evidence="3" id="KW-1185">Reference proteome</keyword>
<dbReference type="Proteomes" id="UP001629156">
    <property type="component" value="Unassembled WGS sequence"/>
</dbReference>
<dbReference type="EMBL" id="JBELPZ010000003">
    <property type="protein sequence ID" value="MFL9843725.1"/>
    <property type="molecule type" value="Genomic_DNA"/>
</dbReference>
<accession>A0ABW8YX18</accession>
<proteinExistence type="predicted"/>
<feature type="transmembrane region" description="Helical" evidence="1">
    <location>
        <begin position="51"/>
        <end position="69"/>
    </location>
</feature>
<evidence type="ECO:0000256" key="1">
    <source>
        <dbReference type="SAM" id="Phobius"/>
    </source>
</evidence>
<gene>
    <name evidence="2" type="ORF">ABS766_04765</name>
</gene>
<name>A0ABW8YX18_9FLAO</name>
<keyword evidence="1" id="KW-0812">Transmembrane</keyword>
<reference evidence="2 3" key="1">
    <citation type="submission" date="2024-06" db="EMBL/GenBank/DDBJ databases">
        <authorList>
            <person name="Kaempfer P."/>
            <person name="Viver T."/>
        </authorList>
    </citation>
    <scope>NUCLEOTIDE SEQUENCE [LARGE SCALE GENOMIC DNA]</scope>
    <source>
        <strain evidence="2 3">ST-119</strain>
    </source>
</reference>
<evidence type="ECO:0000313" key="2">
    <source>
        <dbReference type="EMBL" id="MFL9843725.1"/>
    </source>
</evidence>
<comment type="caution">
    <text evidence="2">The sequence shown here is derived from an EMBL/GenBank/DDBJ whole genome shotgun (WGS) entry which is preliminary data.</text>
</comment>
<dbReference type="RefSeq" id="WP_408083978.1">
    <property type="nucleotide sequence ID" value="NZ_JBELPZ010000003.1"/>
</dbReference>
<protein>
    <recommendedName>
        <fullName evidence="4">LPXTG-motif cell wall anchor domain-containing protein</fullName>
    </recommendedName>
</protein>
<evidence type="ECO:0000313" key="3">
    <source>
        <dbReference type="Proteomes" id="UP001629156"/>
    </source>
</evidence>
<feature type="transmembrane region" description="Helical" evidence="1">
    <location>
        <begin position="6"/>
        <end position="23"/>
    </location>
</feature>